<dbReference type="Pfam" id="PF08448">
    <property type="entry name" value="PAS_4"/>
    <property type="match status" value="1"/>
</dbReference>
<feature type="domain" description="PAS" evidence="1">
    <location>
        <begin position="148"/>
        <end position="221"/>
    </location>
</feature>
<dbReference type="Proteomes" id="UP000324021">
    <property type="component" value="Unassembled WGS sequence"/>
</dbReference>
<evidence type="ECO:0000313" key="5">
    <source>
        <dbReference type="Proteomes" id="UP000324021"/>
    </source>
</evidence>
<evidence type="ECO:0000259" key="1">
    <source>
        <dbReference type="PROSITE" id="PS50112"/>
    </source>
</evidence>
<dbReference type="InterPro" id="IPR013656">
    <property type="entry name" value="PAS_4"/>
</dbReference>
<reference evidence="4 5" key="1">
    <citation type="submission" date="2016-10" db="EMBL/GenBank/DDBJ databases">
        <authorList>
            <person name="Varghese N."/>
            <person name="Submissions S."/>
        </authorList>
    </citation>
    <scope>NUCLEOTIDE SEQUENCE [LARGE SCALE GENOMIC DNA]</scope>
    <source>
        <strain evidence="2 5">CDM_1</strain>
        <strain evidence="4">CDM_6</strain>
    </source>
</reference>
<dbReference type="Gene3D" id="3.30.450.20">
    <property type="entry name" value="PAS domain"/>
    <property type="match status" value="1"/>
</dbReference>
<dbReference type="RefSeq" id="WP_223174696.1">
    <property type="nucleotide sequence ID" value="NZ_FMZP01000006.1"/>
</dbReference>
<dbReference type="InterPro" id="IPR000014">
    <property type="entry name" value="PAS"/>
</dbReference>
<dbReference type="EMBL" id="FMZP01000006">
    <property type="protein sequence ID" value="SDC72179.1"/>
    <property type="molecule type" value="Genomic_DNA"/>
</dbReference>
<dbReference type="Proteomes" id="UP000199320">
    <property type="component" value="Unassembled WGS sequence"/>
</dbReference>
<dbReference type="SUPFAM" id="SSF55785">
    <property type="entry name" value="PYP-like sensor domain (PAS domain)"/>
    <property type="match status" value="1"/>
</dbReference>
<proteinExistence type="predicted"/>
<dbReference type="EMBL" id="FOIC01000006">
    <property type="protein sequence ID" value="SET37171.1"/>
    <property type="molecule type" value="Genomic_DNA"/>
</dbReference>
<gene>
    <name evidence="3" type="ORF">SAMN04488694_1066</name>
    <name evidence="2" type="ORF">SAMN05192552_1006190</name>
</gene>
<dbReference type="PROSITE" id="PS50112">
    <property type="entry name" value="PAS"/>
    <property type="match status" value="1"/>
</dbReference>
<evidence type="ECO:0000313" key="3">
    <source>
        <dbReference type="EMBL" id="SET37171.1"/>
    </source>
</evidence>
<reference evidence="3" key="2">
    <citation type="submission" date="2016-10" db="EMBL/GenBank/DDBJ databases">
        <authorList>
            <person name="de Groot N.N."/>
        </authorList>
    </citation>
    <scope>NUCLEOTIDE SEQUENCE [LARGE SCALE GENOMIC DNA]</scope>
    <source>
        <strain evidence="3">CDM_6</strain>
    </source>
</reference>
<dbReference type="STRING" id="392421.SAMN04488694_1066"/>
<keyword evidence="4" id="KW-1185">Reference proteome</keyword>
<name>A0A1G6NWK6_9EURY</name>
<evidence type="ECO:0000313" key="2">
    <source>
        <dbReference type="EMBL" id="SDC72179.1"/>
    </source>
</evidence>
<dbReference type="AlphaFoldDB" id="A0A1G6NWK6"/>
<dbReference type="InterPro" id="IPR035965">
    <property type="entry name" value="PAS-like_dom_sf"/>
</dbReference>
<evidence type="ECO:0000313" key="4">
    <source>
        <dbReference type="Proteomes" id="UP000199320"/>
    </source>
</evidence>
<organism evidence="2 5">
    <name type="scientific">Natrinema hispanicum</name>
    <dbReference type="NCBI Taxonomy" id="392421"/>
    <lineage>
        <taxon>Archaea</taxon>
        <taxon>Methanobacteriati</taxon>
        <taxon>Methanobacteriota</taxon>
        <taxon>Stenosarchaea group</taxon>
        <taxon>Halobacteria</taxon>
        <taxon>Halobacteriales</taxon>
        <taxon>Natrialbaceae</taxon>
        <taxon>Natrinema</taxon>
    </lineage>
</organism>
<protein>
    <submittedName>
        <fullName evidence="2">PAS fold-containing protein</fullName>
    </submittedName>
</protein>
<dbReference type="CDD" id="cd00130">
    <property type="entry name" value="PAS"/>
    <property type="match status" value="1"/>
</dbReference>
<accession>A0A1G6NWK6</accession>
<sequence>MEYRLFKRMTQPSSTTRPRTVLYVAGSEATASDGAERLETAERDGHERSVRSATTLETERIRNWAPAVDCVVFAETPTTTAGSNLLDVVEACGSTPLVLFTDSSFTPAAAGSTGGIDGYVRRDTDDAIAHLADEIEWVCRDQNRCRPDRDRLRPAVTALPIPVLWYECEDGEPIVQAATDAVADVFGTDPDEVVGEPVDEWLVPSGLEHRRTTLREALQAGERRQFERCHDTDDGIRDFLITLKPLESAASDAGANADNPSGLLVYHDVTERHRCRRTRAATDARLEAITDLLEDDIWPSLNVARGYLGLDADTGKSDHVTTVANAQERVEAALERLAALAEGDALVNTEPVGVHDIARQAWISIETGETRLVTRDATDRILEANKARLRELFEHLFRLVVDDETVPAVVVGVTDDGFCLTQYDPEADTEAVDALETEPDATERVASHSAVLDGADDDLEPVERIADMHGWSVDIVETDGRIAVVCRGVADGERALDGS</sequence>